<dbReference type="AlphaFoldDB" id="A0A183TNQ6"/>
<gene>
    <name evidence="2" type="ORF">SSLN_LOCUS18104</name>
</gene>
<feature type="compositionally biased region" description="Acidic residues" evidence="1">
    <location>
        <begin position="51"/>
        <end position="68"/>
    </location>
</feature>
<evidence type="ECO:0000313" key="3">
    <source>
        <dbReference type="Proteomes" id="UP000275846"/>
    </source>
</evidence>
<reference evidence="4" key="1">
    <citation type="submission" date="2016-06" db="UniProtKB">
        <authorList>
            <consortium name="WormBaseParasite"/>
        </authorList>
    </citation>
    <scope>IDENTIFICATION</scope>
</reference>
<reference evidence="2 3" key="2">
    <citation type="submission" date="2018-11" db="EMBL/GenBank/DDBJ databases">
        <authorList>
            <consortium name="Pathogen Informatics"/>
        </authorList>
    </citation>
    <scope>NUCLEOTIDE SEQUENCE [LARGE SCALE GENOMIC DNA]</scope>
    <source>
        <strain evidence="2 3">NST_G2</strain>
    </source>
</reference>
<name>A0A183TNQ6_SCHSO</name>
<evidence type="ECO:0000256" key="1">
    <source>
        <dbReference type="SAM" id="MobiDB-lite"/>
    </source>
</evidence>
<keyword evidence="3" id="KW-1185">Reference proteome</keyword>
<feature type="compositionally biased region" description="Acidic residues" evidence="1">
    <location>
        <begin position="112"/>
        <end position="123"/>
    </location>
</feature>
<evidence type="ECO:0000313" key="2">
    <source>
        <dbReference type="EMBL" id="VDM04490.1"/>
    </source>
</evidence>
<proteinExistence type="predicted"/>
<evidence type="ECO:0000313" key="4">
    <source>
        <dbReference type="WBParaSite" id="SSLN_0001878701-mRNA-1"/>
    </source>
</evidence>
<feature type="region of interest" description="Disordered" evidence="1">
    <location>
        <begin position="31"/>
        <end position="123"/>
    </location>
</feature>
<feature type="region of interest" description="Disordered" evidence="1">
    <location>
        <begin position="1"/>
        <end position="20"/>
    </location>
</feature>
<protein>
    <submittedName>
        <fullName evidence="4">Signal recognition particle-docking protein FtsY</fullName>
    </submittedName>
</protein>
<organism evidence="4">
    <name type="scientific">Schistocephalus solidus</name>
    <name type="common">Tapeworm</name>
    <dbReference type="NCBI Taxonomy" id="70667"/>
    <lineage>
        <taxon>Eukaryota</taxon>
        <taxon>Metazoa</taxon>
        <taxon>Spiralia</taxon>
        <taxon>Lophotrochozoa</taxon>
        <taxon>Platyhelminthes</taxon>
        <taxon>Cestoda</taxon>
        <taxon>Eucestoda</taxon>
        <taxon>Diphyllobothriidea</taxon>
        <taxon>Diphyllobothriidae</taxon>
        <taxon>Schistocephalus</taxon>
    </lineage>
</organism>
<feature type="compositionally biased region" description="Acidic residues" evidence="1">
    <location>
        <begin position="78"/>
        <end position="90"/>
    </location>
</feature>
<dbReference type="EMBL" id="UYSU01043697">
    <property type="protein sequence ID" value="VDM04490.1"/>
    <property type="molecule type" value="Genomic_DNA"/>
</dbReference>
<dbReference type="Proteomes" id="UP000275846">
    <property type="component" value="Unassembled WGS sequence"/>
</dbReference>
<dbReference type="WBParaSite" id="SSLN_0001878701-mRNA-1">
    <property type="protein sequence ID" value="SSLN_0001878701-mRNA-1"/>
    <property type="gene ID" value="SSLN_0001878701"/>
</dbReference>
<accession>A0A183TNQ6</accession>
<sequence>MSRDKDKEAKARAEKAEEEAAKIEAERMALIRNLNDVETPEGDGEPKLSEDPELDEAAPQEEDNENVDAGEPVAETQVNEDEAPVDEEIVDAIPVANEAEAEESAQSAAENDFNEDEDVDKAE</sequence>